<keyword evidence="2" id="KW-1185">Reference proteome</keyword>
<dbReference type="InParanoid" id="A0A5N4ARD0"/>
<protein>
    <submittedName>
        <fullName evidence="1">Uncharacterized protein</fullName>
    </submittedName>
</protein>
<proteinExistence type="predicted"/>
<evidence type="ECO:0000313" key="1">
    <source>
        <dbReference type="EMBL" id="KAB0799884.1"/>
    </source>
</evidence>
<name>A0A5N4ARD0_PHOPY</name>
<dbReference type="EMBL" id="VVIM01000005">
    <property type="protein sequence ID" value="KAB0799884.1"/>
    <property type="molecule type" value="Genomic_DNA"/>
</dbReference>
<reference evidence="1 2" key="1">
    <citation type="journal article" date="2018" name="Elife">
        <title>Firefly genomes illuminate parallel origins of bioluminescence in beetles.</title>
        <authorList>
            <person name="Fallon T.R."/>
            <person name="Lower S.E."/>
            <person name="Chang C.H."/>
            <person name="Bessho-Uehara M."/>
            <person name="Martin G.J."/>
            <person name="Bewick A.J."/>
            <person name="Behringer M."/>
            <person name="Debat H.J."/>
            <person name="Wong I."/>
            <person name="Day J.C."/>
            <person name="Suvorov A."/>
            <person name="Silva C.J."/>
            <person name="Stanger-Hall K.F."/>
            <person name="Hall D.W."/>
            <person name="Schmitz R.J."/>
            <person name="Nelson D.R."/>
            <person name="Lewis S.M."/>
            <person name="Shigenobu S."/>
            <person name="Bybee S.M."/>
            <person name="Larracuente A.M."/>
            <person name="Oba Y."/>
            <person name="Weng J.K."/>
        </authorList>
    </citation>
    <scope>NUCLEOTIDE SEQUENCE [LARGE SCALE GENOMIC DNA]</scope>
    <source>
        <strain evidence="1">1611_PpyrPB1</strain>
        <tissue evidence="1">Whole body</tissue>
    </source>
</reference>
<gene>
    <name evidence="1" type="ORF">PPYR_07764</name>
</gene>
<organism evidence="1 2">
    <name type="scientific">Photinus pyralis</name>
    <name type="common">Common eastern firefly</name>
    <name type="synonym">Lampyris pyralis</name>
    <dbReference type="NCBI Taxonomy" id="7054"/>
    <lineage>
        <taxon>Eukaryota</taxon>
        <taxon>Metazoa</taxon>
        <taxon>Ecdysozoa</taxon>
        <taxon>Arthropoda</taxon>
        <taxon>Hexapoda</taxon>
        <taxon>Insecta</taxon>
        <taxon>Pterygota</taxon>
        <taxon>Neoptera</taxon>
        <taxon>Endopterygota</taxon>
        <taxon>Coleoptera</taxon>
        <taxon>Polyphaga</taxon>
        <taxon>Elateriformia</taxon>
        <taxon>Elateroidea</taxon>
        <taxon>Lampyridae</taxon>
        <taxon>Lampyrinae</taxon>
        <taxon>Photinus</taxon>
    </lineage>
</organism>
<dbReference type="AlphaFoldDB" id="A0A5N4ARD0"/>
<dbReference type="Proteomes" id="UP000327044">
    <property type="component" value="Unassembled WGS sequence"/>
</dbReference>
<accession>A0A5N4ARD0</accession>
<sequence length="259" mass="29288">MEEQHEIITCTPPELREIANSTVDNLLPQKSKLKYEKEYLKFDQWCKENKAQHISENVLLAYFELQTHLKKPSSLWSMYSMLRSYLNVHKNVDISRYVKLQALLKRFSQGYEPKKSKILDLEQINRFIQEADDKHYLDTKPTAVVTWSPLNDMAGGSPPQLPKDKYIETSVQRKVEVAGTLAQASKSSSSLHGILAQGCTSTHVESAVPSAIVEGNINSAEHNIVTHNLPGIKVNTHDGAVTVKVYNNCTFNYADKDEI</sequence>
<comment type="caution">
    <text evidence="1">The sequence shown here is derived from an EMBL/GenBank/DDBJ whole genome shotgun (WGS) entry which is preliminary data.</text>
</comment>
<evidence type="ECO:0000313" key="2">
    <source>
        <dbReference type="Proteomes" id="UP000327044"/>
    </source>
</evidence>